<dbReference type="Gene3D" id="3.60.21.10">
    <property type="match status" value="1"/>
</dbReference>
<dbReference type="InterPro" id="IPR029052">
    <property type="entry name" value="Metallo-depent_PP-like"/>
</dbReference>
<keyword evidence="1" id="KW-0732">Signal</keyword>
<sequence length="441" mass="50214">MKQEIFFQLFVLILTSILVENKQNKQLVKDKSNFIFLTFSNDSDSNLEVNLVLGEKDLHKKQLILTSKHHKSEAETAKMTVNYTVRKESSPIGLFGISNLFSSSATELSLVKAKTIKLSESVGNVEYKIDGVTQGFVKTHHLFPKGHKNYQMKVCIFGDFAQNLYEDADLNLSDIIEKENCQLALFIGKIAWERQVKSQQPSFSFSPYVMLHSKTNPLKYSAFTKVPSIFGKVGGGMTETSYFQCTRVGDVAFIQITVEIATVADLPDGSKAFEMIGHYFRETMLNELECKLQELHQIEKRPWIGLFMTHPFLVSNDENKVQWFVMNDTHRFFDILKRYKVDLLTSCGIEGMSRMLQAARKRMPDAKLPEYIQTTMAQCGGYQSVDVTLQNECTFATLNISPKQIEFKKKYAEGKEAGKVAIEGKIQRTFEEADRCVPDEL</sequence>
<accession>A0A6V7TUN8</accession>
<reference evidence="2 3" key="1">
    <citation type="submission" date="2020-08" db="EMBL/GenBank/DDBJ databases">
        <authorList>
            <person name="Koutsovoulos G."/>
            <person name="Danchin GJ E."/>
        </authorList>
    </citation>
    <scope>NUCLEOTIDE SEQUENCE [LARGE SCALE GENOMIC DNA]</scope>
</reference>
<evidence type="ECO:0000256" key="1">
    <source>
        <dbReference type="SAM" id="SignalP"/>
    </source>
</evidence>
<dbReference type="EMBL" id="CAJEWN010000013">
    <property type="protein sequence ID" value="CAD2133363.1"/>
    <property type="molecule type" value="Genomic_DNA"/>
</dbReference>
<evidence type="ECO:0000313" key="3">
    <source>
        <dbReference type="Proteomes" id="UP000580250"/>
    </source>
</evidence>
<dbReference type="OrthoDB" id="5836068at2759"/>
<organism evidence="2 3">
    <name type="scientific">Meloidogyne enterolobii</name>
    <name type="common">Root-knot nematode worm</name>
    <name type="synonym">Meloidogyne mayaguensis</name>
    <dbReference type="NCBI Taxonomy" id="390850"/>
    <lineage>
        <taxon>Eukaryota</taxon>
        <taxon>Metazoa</taxon>
        <taxon>Ecdysozoa</taxon>
        <taxon>Nematoda</taxon>
        <taxon>Chromadorea</taxon>
        <taxon>Rhabditida</taxon>
        <taxon>Tylenchina</taxon>
        <taxon>Tylenchomorpha</taxon>
        <taxon>Tylenchoidea</taxon>
        <taxon>Meloidogynidae</taxon>
        <taxon>Meloidogyninae</taxon>
        <taxon>Meloidogyne</taxon>
    </lineage>
</organism>
<dbReference type="AlphaFoldDB" id="A0A6V7TUN8"/>
<dbReference type="Proteomes" id="UP000580250">
    <property type="component" value="Unassembled WGS sequence"/>
</dbReference>
<feature type="signal peptide" evidence="1">
    <location>
        <begin position="1"/>
        <end position="21"/>
    </location>
</feature>
<proteinExistence type="predicted"/>
<feature type="chain" id="PRO_5028258692" evidence="1">
    <location>
        <begin position="22"/>
        <end position="441"/>
    </location>
</feature>
<gene>
    <name evidence="2" type="ORF">MENT_LOCUS4000</name>
</gene>
<evidence type="ECO:0000313" key="2">
    <source>
        <dbReference type="EMBL" id="CAD2133363.1"/>
    </source>
</evidence>
<name>A0A6V7TUN8_MELEN</name>
<protein>
    <submittedName>
        <fullName evidence="2">Uncharacterized protein</fullName>
    </submittedName>
</protein>
<comment type="caution">
    <text evidence="2">The sequence shown here is derived from an EMBL/GenBank/DDBJ whole genome shotgun (WGS) entry which is preliminary data.</text>
</comment>